<dbReference type="EMBL" id="CP101717">
    <property type="protein sequence ID" value="WLD59569.1"/>
    <property type="molecule type" value="Genomic_DNA"/>
</dbReference>
<feature type="domain" description="HTH araC/xylS-type" evidence="4">
    <location>
        <begin position="233"/>
        <end position="331"/>
    </location>
</feature>
<dbReference type="SUPFAM" id="SSF46689">
    <property type="entry name" value="Homeodomain-like"/>
    <property type="match status" value="1"/>
</dbReference>
<dbReference type="SMART" id="SM00342">
    <property type="entry name" value="HTH_ARAC"/>
    <property type="match status" value="1"/>
</dbReference>
<dbReference type="GO" id="GO:0003700">
    <property type="term" value="F:DNA-binding transcription factor activity"/>
    <property type="evidence" value="ECO:0007669"/>
    <property type="project" value="InterPro"/>
</dbReference>
<keyword evidence="2" id="KW-0238">DNA-binding</keyword>
<dbReference type="PANTHER" id="PTHR47894">
    <property type="entry name" value="HTH-TYPE TRANSCRIPTIONAL REGULATOR GADX"/>
    <property type="match status" value="1"/>
</dbReference>
<dbReference type="Gene3D" id="1.10.10.60">
    <property type="entry name" value="Homeodomain-like"/>
    <property type="match status" value="1"/>
</dbReference>
<keyword evidence="1" id="KW-0805">Transcription regulation</keyword>
<evidence type="ECO:0000256" key="2">
    <source>
        <dbReference type="ARBA" id="ARBA00023125"/>
    </source>
</evidence>
<name>A0AB38YJI1_9GAMM</name>
<proteinExistence type="predicted"/>
<dbReference type="GO" id="GO:0000976">
    <property type="term" value="F:transcription cis-regulatory region binding"/>
    <property type="evidence" value="ECO:0007669"/>
    <property type="project" value="TreeGrafter"/>
</dbReference>
<dbReference type="InterPro" id="IPR018060">
    <property type="entry name" value="HTH_AraC"/>
</dbReference>
<evidence type="ECO:0000259" key="4">
    <source>
        <dbReference type="PROSITE" id="PS01124"/>
    </source>
</evidence>
<sequence length="336" mass="37414">MEPSLSAQYLSGLVDHLVLQGVNVDHFLAPFGVQRGDVADGQKRFPVTLYEQMLDAAATQLEDPHLGLHVGEGIKSGRYGVLGYVVMSCATLGDAMQRHARYENLVSGRGQVTYEALGEQVQLRWDSGEPAASRQQVEDNLASWVTIARWITGQSLAPTRVSVPYAVPTEQAHAEYERVFRCPVLWAQASVALTFPGHYLGLPIVSQDAEVLAMMEAYAERLLVNLSGNDKLQRAKALVAEHLASGEVTLSWLAQQLATSERQLQRKLSEEGVSYVQLLDDVRRDMAERYIRDDQLSLTDIAFLLGYADQSAFQKAFKRWFDATPGRYRQQATNRT</sequence>
<dbReference type="InterPro" id="IPR009057">
    <property type="entry name" value="Homeodomain-like_sf"/>
</dbReference>
<evidence type="ECO:0000256" key="3">
    <source>
        <dbReference type="ARBA" id="ARBA00023163"/>
    </source>
</evidence>
<dbReference type="InterPro" id="IPR032687">
    <property type="entry name" value="AraC-type_N"/>
</dbReference>
<evidence type="ECO:0000313" key="5">
    <source>
        <dbReference type="EMBL" id="WLD59569.1"/>
    </source>
</evidence>
<dbReference type="GO" id="GO:0005829">
    <property type="term" value="C:cytosol"/>
    <property type="evidence" value="ECO:0007669"/>
    <property type="project" value="TreeGrafter"/>
</dbReference>
<keyword evidence="3" id="KW-0804">Transcription</keyword>
<protein>
    <submittedName>
        <fullName evidence="5">AraC family transcriptional regulator</fullName>
    </submittedName>
</protein>
<dbReference type="PROSITE" id="PS01124">
    <property type="entry name" value="HTH_ARAC_FAMILY_2"/>
    <property type="match status" value="1"/>
</dbReference>
<dbReference type="RefSeq" id="WP_304996861.1">
    <property type="nucleotide sequence ID" value="NZ_CP101717.1"/>
</dbReference>
<accession>A0AB38YJI1</accession>
<dbReference type="Pfam" id="PF12625">
    <property type="entry name" value="Arabinose_bd"/>
    <property type="match status" value="1"/>
</dbReference>
<organism evidence="5">
    <name type="scientific">Salinispirillum sp. LH 10-3-1</name>
    <dbReference type="NCBI Taxonomy" id="2952525"/>
    <lineage>
        <taxon>Bacteria</taxon>
        <taxon>Pseudomonadati</taxon>
        <taxon>Pseudomonadota</taxon>
        <taxon>Gammaproteobacteria</taxon>
        <taxon>Oceanospirillales</taxon>
        <taxon>Saccharospirillaceae</taxon>
        <taxon>Salinispirillum</taxon>
    </lineage>
</organism>
<dbReference type="InterPro" id="IPR020449">
    <property type="entry name" value="Tscrpt_reg_AraC-type_HTH"/>
</dbReference>
<gene>
    <name evidence="5" type="ORF">NFC81_07250</name>
</gene>
<dbReference type="AlphaFoldDB" id="A0AB38YJI1"/>
<reference evidence="5" key="1">
    <citation type="submission" date="2022-07" db="EMBL/GenBank/DDBJ databases">
        <title>Complete genome sequence of Salinispirillum sp. LH10-3-1 capable of multiple carbohydrate inversion isolated from a soda lake.</title>
        <authorList>
            <person name="Liu J."/>
            <person name="Zhai Y."/>
            <person name="Zhang H."/>
            <person name="Yang H."/>
            <person name="Qu J."/>
            <person name="Li J."/>
        </authorList>
    </citation>
    <scope>NUCLEOTIDE SEQUENCE</scope>
    <source>
        <strain evidence="5">LH 10-3-1</strain>
    </source>
</reference>
<dbReference type="PRINTS" id="PR00032">
    <property type="entry name" value="HTHARAC"/>
</dbReference>
<dbReference type="PANTHER" id="PTHR47894:SF1">
    <property type="entry name" value="HTH-TYPE TRANSCRIPTIONAL REGULATOR VQSM"/>
    <property type="match status" value="1"/>
</dbReference>
<dbReference type="Pfam" id="PF12833">
    <property type="entry name" value="HTH_18"/>
    <property type="match status" value="1"/>
</dbReference>
<evidence type="ECO:0000256" key="1">
    <source>
        <dbReference type="ARBA" id="ARBA00023015"/>
    </source>
</evidence>